<reference evidence="2 3" key="1">
    <citation type="journal article" date="2021" name="Sci. Rep.">
        <title>The genome of the diatom Chaetoceros tenuissimus carries an ancient integrated fragment of an extant virus.</title>
        <authorList>
            <person name="Hongo Y."/>
            <person name="Kimura K."/>
            <person name="Takaki Y."/>
            <person name="Yoshida Y."/>
            <person name="Baba S."/>
            <person name="Kobayashi G."/>
            <person name="Nagasaki K."/>
            <person name="Hano T."/>
            <person name="Tomaru Y."/>
        </authorList>
    </citation>
    <scope>NUCLEOTIDE SEQUENCE [LARGE SCALE GENOMIC DNA]</scope>
    <source>
        <strain evidence="2 3">NIES-3715</strain>
    </source>
</reference>
<evidence type="ECO:0000313" key="2">
    <source>
        <dbReference type="EMBL" id="GFH58618.1"/>
    </source>
</evidence>
<feature type="domain" description="DUF6816" evidence="1">
    <location>
        <begin position="78"/>
        <end position="285"/>
    </location>
</feature>
<proteinExistence type="predicted"/>
<dbReference type="Pfam" id="PF20670">
    <property type="entry name" value="DUF6816"/>
    <property type="match status" value="1"/>
</dbReference>
<name>A0AAD3D6H2_9STRA</name>
<dbReference type="Proteomes" id="UP001054902">
    <property type="component" value="Unassembled WGS sequence"/>
</dbReference>
<dbReference type="InterPro" id="IPR049213">
    <property type="entry name" value="DUF6816"/>
</dbReference>
<keyword evidence="3" id="KW-1185">Reference proteome</keyword>
<sequence length="298" mass="33213">MNRVLRYTYTLRNHFKRNGEIYAETTRREIVQTIGSSLLFPSLANAVDAESINLQNGLLEARVLENVLSPPPYQLEGSDIFYPSYFNGKWDVFSTTTEVQAPCGVLLFGGNSTYARAQAEVNTSLSYKARFISNPQGIIADREYNVKEIARAAMGENAVLDVPLSTPNKVSVLLAPNGANQILKADLLTLARRSELINKCEFHCSEVVRQVIGPAKQSSNGMPGGGARSSLLKEIETASLYTAVKDENENVNEIRCRQRSATFLLPSQQDPMAYKMWEASRGRPIDVRFYDVVYTKRS</sequence>
<organism evidence="2 3">
    <name type="scientific">Chaetoceros tenuissimus</name>
    <dbReference type="NCBI Taxonomy" id="426638"/>
    <lineage>
        <taxon>Eukaryota</taxon>
        <taxon>Sar</taxon>
        <taxon>Stramenopiles</taxon>
        <taxon>Ochrophyta</taxon>
        <taxon>Bacillariophyta</taxon>
        <taxon>Coscinodiscophyceae</taxon>
        <taxon>Chaetocerotophycidae</taxon>
        <taxon>Chaetocerotales</taxon>
        <taxon>Chaetocerotaceae</taxon>
        <taxon>Chaetoceros</taxon>
    </lineage>
</organism>
<protein>
    <recommendedName>
        <fullName evidence="1">DUF6816 domain-containing protein</fullName>
    </recommendedName>
</protein>
<dbReference type="EMBL" id="BLLK01000062">
    <property type="protein sequence ID" value="GFH58618.1"/>
    <property type="molecule type" value="Genomic_DNA"/>
</dbReference>
<evidence type="ECO:0000259" key="1">
    <source>
        <dbReference type="Pfam" id="PF20670"/>
    </source>
</evidence>
<gene>
    <name evidence="2" type="ORF">CTEN210_15094</name>
</gene>
<accession>A0AAD3D6H2</accession>
<evidence type="ECO:0000313" key="3">
    <source>
        <dbReference type="Proteomes" id="UP001054902"/>
    </source>
</evidence>
<dbReference type="AlphaFoldDB" id="A0AAD3D6H2"/>
<comment type="caution">
    <text evidence="2">The sequence shown here is derived from an EMBL/GenBank/DDBJ whole genome shotgun (WGS) entry which is preliminary data.</text>
</comment>